<dbReference type="Pfam" id="PF02080">
    <property type="entry name" value="TrkA_C"/>
    <property type="match status" value="2"/>
</dbReference>
<dbReference type="PANTHER" id="PTHR43652:SF2">
    <property type="entry name" value="BASIC AMINO ACID ANTIPORTER YFCC-RELATED"/>
    <property type="match status" value="1"/>
</dbReference>
<dbReference type="PROSITE" id="PS51202">
    <property type="entry name" value="RCK_C"/>
    <property type="match status" value="2"/>
</dbReference>
<dbReference type="Pfam" id="PF03600">
    <property type="entry name" value="CitMHS"/>
    <property type="match status" value="1"/>
</dbReference>
<keyword evidence="5 7" id="KW-1133">Transmembrane helix</keyword>
<feature type="transmembrane region" description="Helical" evidence="7">
    <location>
        <begin position="98"/>
        <end position="121"/>
    </location>
</feature>
<feature type="transmembrane region" description="Helical" evidence="7">
    <location>
        <begin position="604"/>
        <end position="624"/>
    </location>
</feature>
<dbReference type="GO" id="GO:0006813">
    <property type="term" value="P:potassium ion transport"/>
    <property type="evidence" value="ECO:0007669"/>
    <property type="project" value="InterPro"/>
</dbReference>
<organism evidence="9 10">
    <name type="scientific">Aquimixticola soesokkakensis</name>
    <dbReference type="NCBI Taxonomy" id="1519096"/>
    <lineage>
        <taxon>Bacteria</taxon>
        <taxon>Pseudomonadati</taxon>
        <taxon>Pseudomonadota</taxon>
        <taxon>Alphaproteobacteria</taxon>
        <taxon>Rhodobacterales</taxon>
        <taxon>Paracoccaceae</taxon>
        <taxon>Aquimixticola</taxon>
    </lineage>
</organism>
<dbReference type="InterPro" id="IPR036721">
    <property type="entry name" value="RCK_C_sf"/>
</dbReference>
<feature type="domain" description="RCK C-terminal" evidence="8">
    <location>
        <begin position="249"/>
        <end position="333"/>
    </location>
</feature>
<evidence type="ECO:0000259" key="8">
    <source>
        <dbReference type="PROSITE" id="PS51202"/>
    </source>
</evidence>
<feature type="transmembrane region" description="Helical" evidence="7">
    <location>
        <begin position="46"/>
        <end position="62"/>
    </location>
</feature>
<keyword evidence="2" id="KW-0813">Transport</keyword>
<protein>
    <submittedName>
        <fullName evidence="9">Citrate transporter</fullName>
    </submittedName>
</protein>
<dbReference type="InterPro" id="IPR006037">
    <property type="entry name" value="RCK_C"/>
</dbReference>
<gene>
    <name evidence="9" type="ORF">AQS8620_02099</name>
</gene>
<evidence type="ECO:0000256" key="6">
    <source>
        <dbReference type="ARBA" id="ARBA00023136"/>
    </source>
</evidence>
<feature type="transmembrane region" description="Helical" evidence="7">
    <location>
        <begin position="566"/>
        <end position="584"/>
    </location>
</feature>
<comment type="subcellular location">
    <subcellularLocation>
        <location evidence="1">Membrane</location>
        <topology evidence="1">Multi-pass membrane protein</topology>
    </subcellularLocation>
</comment>
<feature type="transmembrane region" description="Helical" evidence="7">
    <location>
        <begin position="505"/>
        <end position="531"/>
    </location>
</feature>
<evidence type="ECO:0000256" key="1">
    <source>
        <dbReference type="ARBA" id="ARBA00004141"/>
    </source>
</evidence>
<evidence type="ECO:0000256" key="5">
    <source>
        <dbReference type="ARBA" id="ARBA00022989"/>
    </source>
</evidence>
<dbReference type="InterPro" id="IPR004680">
    <property type="entry name" value="Cit_transptr-like_dom"/>
</dbReference>
<feature type="transmembrane region" description="Helical" evidence="7">
    <location>
        <begin position="133"/>
        <end position="163"/>
    </location>
</feature>
<dbReference type="InterPro" id="IPR051679">
    <property type="entry name" value="DASS-Related_Transporters"/>
</dbReference>
<dbReference type="GO" id="GO:0008324">
    <property type="term" value="F:monoatomic cation transmembrane transporter activity"/>
    <property type="evidence" value="ECO:0007669"/>
    <property type="project" value="InterPro"/>
</dbReference>
<keyword evidence="3 7" id="KW-0812">Transmembrane</keyword>
<feature type="transmembrane region" description="Helical" evidence="7">
    <location>
        <begin position="543"/>
        <end position="560"/>
    </location>
</feature>
<feature type="transmembrane region" description="Helical" evidence="7">
    <location>
        <begin position="214"/>
        <end position="236"/>
    </location>
</feature>
<evidence type="ECO:0000313" key="9">
    <source>
        <dbReference type="EMBL" id="SLN49333.1"/>
    </source>
</evidence>
<keyword evidence="10" id="KW-1185">Reference proteome</keyword>
<dbReference type="SUPFAM" id="SSF116726">
    <property type="entry name" value="TrkA C-terminal domain-like"/>
    <property type="match status" value="2"/>
</dbReference>
<feature type="transmembrane region" description="Helical" evidence="7">
    <location>
        <begin position="481"/>
        <end position="499"/>
    </location>
</feature>
<feature type="domain" description="RCK C-terminal" evidence="8">
    <location>
        <begin position="334"/>
        <end position="418"/>
    </location>
</feature>
<dbReference type="PANTHER" id="PTHR43652">
    <property type="entry name" value="BASIC AMINO ACID ANTIPORTER YFCC-RELATED"/>
    <property type="match status" value="1"/>
</dbReference>
<evidence type="ECO:0000256" key="4">
    <source>
        <dbReference type="ARBA" id="ARBA00022737"/>
    </source>
</evidence>
<evidence type="ECO:0000256" key="3">
    <source>
        <dbReference type="ARBA" id="ARBA00022692"/>
    </source>
</evidence>
<dbReference type="InterPro" id="IPR031312">
    <property type="entry name" value="Na/sul_symport_CS"/>
</dbReference>
<dbReference type="Gene3D" id="3.30.70.1450">
    <property type="entry name" value="Regulator of K+ conductance, C-terminal domain"/>
    <property type="match status" value="2"/>
</dbReference>
<accession>A0A1Y5SVG4</accession>
<proteinExistence type="predicted"/>
<reference evidence="9 10" key="1">
    <citation type="submission" date="2017-03" db="EMBL/GenBank/DDBJ databases">
        <authorList>
            <person name="Afonso C.L."/>
            <person name="Miller P.J."/>
            <person name="Scott M.A."/>
            <person name="Spackman E."/>
            <person name="Goraichik I."/>
            <person name="Dimitrov K.M."/>
            <person name="Suarez D.L."/>
            <person name="Swayne D.E."/>
        </authorList>
    </citation>
    <scope>NUCLEOTIDE SEQUENCE [LARGE SCALE GENOMIC DNA]</scope>
    <source>
        <strain evidence="9 10">CECT 8620</strain>
    </source>
</reference>
<sequence>MFVPGRRCPHAWPLSKSLTQVNYNAKLFAGLPLIMTLFSFDPLTQAIIALVVVGFMFVLFVREVYPTEVVAITGATLMLVLGILPYDKALDVLSNPAPWTIGAMFIVMGALVRTGGLEWFTRQAGRYADGRPALAIALLMAIVLLLSAFVANTPVVVVMIPVFIQLSQRLNIAASKMLIPLSYAAIMGGTVTLIGTSTNLLVDGVARSQGLEPFTIFEVTPLGLLVCAWGMIYLYFVGRHLLPERVSMATMLSGSSRRKFFTEAIVPPDSNLIGREVLSVQLFKREGVRLVDVVRGDQSLRHNLEGVELQVGDRVILRTQMTELLSLQRNKELKRVDQVSAVETSTVEVLITPGCKMVGRALGGLRLRRRYGIYVLAVHRRNQNIGQKIQDLVVRVGDTLLIEGSPEDIQKLALDMDMGDVSKPTERAYNRRHAPIALAAVIGIVVLAGLGVAPIFLLSVVAVALVLVTRCIEADEAFGFVEGRLLALIFSMLAVGAALETSGAVQLIVTAVAPALEQMPVFFIVWSIYLLTSILTELVSNNAVAVVVTPIAIGLAHHLGLDPRGLVVAVMVAASASFATPIGYQTNTMVYGPGGYKFTDYMKVGIPLNLTMGLLCSAVIPFLWPLTL</sequence>
<keyword evidence="4" id="KW-0677">Repeat</keyword>
<keyword evidence="6 7" id="KW-0472">Membrane</keyword>
<feature type="transmembrane region" description="Helical" evidence="7">
    <location>
        <begin position="69"/>
        <end position="86"/>
    </location>
</feature>
<dbReference type="EMBL" id="FWFS01000007">
    <property type="protein sequence ID" value="SLN49333.1"/>
    <property type="molecule type" value="Genomic_DNA"/>
</dbReference>
<evidence type="ECO:0000256" key="2">
    <source>
        <dbReference type="ARBA" id="ARBA00022448"/>
    </source>
</evidence>
<name>A0A1Y5SVG4_9RHOB</name>
<feature type="transmembrane region" description="Helical" evidence="7">
    <location>
        <begin position="436"/>
        <end position="469"/>
    </location>
</feature>
<dbReference type="GO" id="GO:0005886">
    <property type="term" value="C:plasma membrane"/>
    <property type="evidence" value="ECO:0007669"/>
    <property type="project" value="TreeGrafter"/>
</dbReference>
<feature type="transmembrane region" description="Helical" evidence="7">
    <location>
        <begin position="183"/>
        <end position="202"/>
    </location>
</feature>
<dbReference type="Proteomes" id="UP000193862">
    <property type="component" value="Unassembled WGS sequence"/>
</dbReference>
<dbReference type="PROSITE" id="PS01271">
    <property type="entry name" value="NA_SULFATE"/>
    <property type="match status" value="1"/>
</dbReference>
<evidence type="ECO:0000313" key="10">
    <source>
        <dbReference type="Proteomes" id="UP000193862"/>
    </source>
</evidence>
<evidence type="ECO:0000256" key="7">
    <source>
        <dbReference type="SAM" id="Phobius"/>
    </source>
</evidence>
<dbReference type="AlphaFoldDB" id="A0A1Y5SVG4"/>
<feature type="transmembrane region" description="Helical" evidence="7">
    <location>
        <begin position="21"/>
        <end position="40"/>
    </location>
</feature>